<dbReference type="RefSeq" id="WP_120048177.1">
    <property type="nucleotide sequence ID" value="NZ_RAHX01000001.1"/>
</dbReference>
<accession>A0A419RTQ6</accession>
<gene>
    <name evidence="1" type="ORF">D6201_07180</name>
</gene>
<dbReference type="EMBL" id="RAHX01000001">
    <property type="protein sequence ID" value="RJY09171.1"/>
    <property type="molecule type" value="Genomic_DNA"/>
</dbReference>
<dbReference type="InterPro" id="IPR038301">
    <property type="entry name" value="AraC-like_sf"/>
</dbReference>
<evidence type="ECO:0000313" key="2">
    <source>
        <dbReference type="Proteomes" id="UP000285232"/>
    </source>
</evidence>
<dbReference type="InterPro" id="IPR010848">
    <property type="entry name" value="DUF1465"/>
</dbReference>
<evidence type="ECO:0000313" key="1">
    <source>
        <dbReference type="EMBL" id="RJY09171.1"/>
    </source>
</evidence>
<dbReference type="Pfam" id="PF07323">
    <property type="entry name" value="DUF1465"/>
    <property type="match status" value="1"/>
</dbReference>
<name>A0A419RTQ6_9SPHN</name>
<dbReference type="OrthoDB" id="9799531at2"/>
<comment type="caution">
    <text evidence="1">The sequence shown here is derived from an EMBL/GenBank/DDBJ whole genome shotgun (WGS) entry which is preliminary data.</text>
</comment>
<organism evidence="1 2">
    <name type="scientific">Aurantiacibacter aquimixticola</name>
    <dbReference type="NCBI Taxonomy" id="1958945"/>
    <lineage>
        <taxon>Bacteria</taxon>
        <taxon>Pseudomonadati</taxon>
        <taxon>Pseudomonadota</taxon>
        <taxon>Alphaproteobacteria</taxon>
        <taxon>Sphingomonadales</taxon>
        <taxon>Erythrobacteraceae</taxon>
        <taxon>Aurantiacibacter</taxon>
    </lineage>
</organism>
<dbReference type="Gene3D" id="1.10.8.930">
    <property type="entry name" value="Protein of unknown function DUF1465"/>
    <property type="match status" value="1"/>
</dbReference>
<protein>
    <submittedName>
        <fullName evidence="1">DUF1465 family protein</fullName>
    </submittedName>
</protein>
<proteinExistence type="predicted"/>
<sequence>MTIPSALTPAIVDVLYEEALCLVEEARCVFDEAPTVDATALRSALSREALRTTTQLMHAMAWLLNHRAFFAGDMSALQLRRHGRLPPTQHGGQAKDAALLDARVRAVSENASALHERIARLDEAWQAELPGEPAAVHRLHEKLGRAFG</sequence>
<dbReference type="AlphaFoldDB" id="A0A419RTQ6"/>
<dbReference type="Proteomes" id="UP000285232">
    <property type="component" value="Unassembled WGS sequence"/>
</dbReference>
<keyword evidence="2" id="KW-1185">Reference proteome</keyword>
<reference evidence="1 2" key="1">
    <citation type="journal article" date="2017" name="Int. J. Syst. Evol. Microbiol.">
        <title>Erythrobacter aquimixticola sp. nov., isolated from the junction between the ocean and a freshwater spring.</title>
        <authorList>
            <person name="Park S."/>
            <person name="Jung Y.T."/>
            <person name="Choi S.J."/>
            <person name="Yoon J.H."/>
        </authorList>
    </citation>
    <scope>NUCLEOTIDE SEQUENCE [LARGE SCALE GENOMIC DNA]</scope>
    <source>
        <strain evidence="1 2">JSSK-14</strain>
    </source>
</reference>